<dbReference type="EMBL" id="JAHXCP010000011">
    <property type="protein sequence ID" value="MBW4754956.1"/>
    <property type="molecule type" value="Genomic_DNA"/>
</dbReference>
<dbReference type="RefSeq" id="WP_219433533.1">
    <property type="nucleotide sequence ID" value="NZ_CBDEIC010000115.1"/>
</dbReference>
<evidence type="ECO:0000313" key="1">
    <source>
        <dbReference type="EMBL" id="MBW4754956.1"/>
    </source>
</evidence>
<keyword evidence="2" id="KW-1185">Reference proteome</keyword>
<protein>
    <submittedName>
        <fullName evidence="1">Uncharacterized protein</fullName>
    </submittedName>
</protein>
<accession>A0ABS6Y8J5</accession>
<organism evidence="1 2">
    <name type="scientific">Prevotella melaninogenica</name>
    <dbReference type="NCBI Taxonomy" id="28132"/>
    <lineage>
        <taxon>Bacteria</taxon>
        <taxon>Pseudomonadati</taxon>
        <taxon>Bacteroidota</taxon>
        <taxon>Bacteroidia</taxon>
        <taxon>Bacteroidales</taxon>
        <taxon>Prevotellaceae</taxon>
        <taxon>Prevotella</taxon>
    </lineage>
</organism>
<dbReference type="Proteomes" id="UP000812077">
    <property type="component" value="Unassembled WGS sequence"/>
</dbReference>
<reference evidence="1 2" key="1">
    <citation type="submission" date="2021-07" db="EMBL/GenBank/DDBJ databases">
        <title>Genomic diversity and antimicrobial resistance of Prevotella spp. isolated from chronic lung disease airways.</title>
        <authorList>
            <person name="Webb K.A."/>
            <person name="Olagoke O.S."/>
            <person name="Baird T."/>
            <person name="Neill J."/>
            <person name="Pham A."/>
            <person name="Wells T.J."/>
            <person name="Ramsay K.A."/>
            <person name="Bell S.C."/>
            <person name="Sarovich D.S."/>
            <person name="Price E.P."/>
        </authorList>
    </citation>
    <scope>NUCLEOTIDE SEQUENCE [LARGE SCALE GENOMIC DNA]</scope>
    <source>
        <strain evidence="1 2">SCHI0027.S.6</strain>
    </source>
</reference>
<proteinExistence type="predicted"/>
<name>A0ABS6Y8J5_9BACT</name>
<evidence type="ECO:0000313" key="2">
    <source>
        <dbReference type="Proteomes" id="UP000812077"/>
    </source>
</evidence>
<sequence>MILEYVTKTFNGFLNKVSVMNWYQIKKYLYYTHDDFIRDIIALHLKKGTLTDIYNYICKTSLFSIEDRFHGFAEGIEDNICNEIITLFLDKRPIIRWYLNSTEQLEMDIDVRFVDSLDIHNKICDFFTGLSCLIDDNIFLLDNIIKEKPLVLMIFKPQTSPQIIEDTLSLQQAT</sequence>
<comment type="caution">
    <text evidence="1">The sequence shown here is derived from an EMBL/GenBank/DDBJ whole genome shotgun (WGS) entry which is preliminary data.</text>
</comment>
<gene>
    <name evidence="1" type="ORF">KZO77_07835</name>
</gene>